<proteinExistence type="predicted"/>
<dbReference type="EMBL" id="SNRW01000639">
    <property type="protein sequence ID" value="KAA6400000.1"/>
    <property type="molecule type" value="Genomic_DNA"/>
</dbReference>
<reference evidence="1 2" key="1">
    <citation type="submission" date="2019-03" db="EMBL/GenBank/DDBJ databases">
        <title>Single cell metagenomics reveals metabolic interactions within the superorganism composed of flagellate Streblomastix strix and complex community of Bacteroidetes bacteria on its surface.</title>
        <authorList>
            <person name="Treitli S.C."/>
            <person name="Kolisko M."/>
            <person name="Husnik F."/>
            <person name="Keeling P."/>
            <person name="Hampl V."/>
        </authorList>
    </citation>
    <scope>NUCLEOTIDE SEQUENCE [LARGE SCALE GENOMIC DNA]</scope>
    <source>
        <strain evidence="1">ST1C</strain>
    </source>
</reference>
<dbReference type="AlphaFoldDB" id="A0A5J4WYR5"/>
<protein>
    <submittedName>
        <fullName evidence="1">Uncharacterized protein</fullName>
    </submittedName>
</protein>
<accession>A0A5J4WYR5</accession>
<name>A0A5J4WYR5_9EUKA</name>
<gene>
    <name evidence="1" type="ORF">EZS28_004476</name>
</gene>
<comment type="caution">
    <text evidence="1">The sequence shown here is derived from an EMBL/GenBank/DDBJ whole genome shotgun (WGS) entry which is preliminary data.</text>
</comment>
<evidence type="ECO:0000313" key="2">
    <source>
        <dbReference type="Proteomes" id="UP000324800"/>
    </source>
</evidence>
<dbReference type="Proteomes" id="UP000324800">
    <property type="component" value="Unassembled WGS sequence"/>
</dbReference>
<organism evidence="1 2">
    <name type="scientific">Streblomastix strix</name>
    <dbReference type="NCBI Taxonomy" id="222440"/>
    <lineage>
        <taxon>Eukaryota</taxon>
        <taxon>Metamonada</taxon>
        <taxon>Preaxostyla</taxon>
        <taxon>Oxymonadida</taxon>
        <taxon>Streblomastigidae</taxon>
        <taxon>Streblomastix</taxon>
    </lineage>
</organism>
<evidence type="ECO:0000313" key="1">
    <source>
        <dbReference type="EMBL" id="KAA6400000.1"/>
    </source>
</evidence>
<sequence length="358" mass="41625">MVAGPTIVYKLNESVKQVLYSLIVQQMTNQGTKHGQSKKLFKTWKDSSIPHGPVVENVRTFLTQIIDKRGLSRGAQQLHINGQRFETQRHYFYAMRTLAEFSYEHSPSIDQPFSISPGFLLLEVINWFTRWNPKQEIRRSVLIQHCSLGLIVYIDIMGWILNKLRTFFWKPSGQPADKQRISLWLNSLLREIGFHRATVYSFKRAASTVLARLGLDTTKLNIFADNSVFSRATSNQYIYMLRMQISMISRLSSWEVTVKATLYKPSHNKEVEQLNKVIQVHYQGVIHNTLVVVRCYGVQLLNLLPSHLMRPYPSVEELNPTDNTGARSDMIYIDQYDNDDMSRQQNQWSSWNANELEY</sequence>